<dbReference type="Proteomes" id="UP000596661">
    <property type="component" value="Chromosome 3"/>
</dbReference>
<dbReference type="EMBL" id="UZAU01000311">
    <property type="status" value="NOT_ANNOTATED_CDS"/>
    <property type="molecule type" value="Genomic_DNA"/>
</dbReference>
<feature type="compositionally biased region" description="Basic and acidic residues" evidence="1">
    <location>
        <begin position="1"/>
        <end position="11"/>
    </location>
</feature>
<dbReference type="AlphaFoldDB" id="A0A803P5E8"/>
<evidence type="ECO:0000313" key="3">
    <source>
        <dbReference type="Proteomes" id="UP000596661"/>
    </source>
</evidence>
<dbReference type="EnsemblPlants" id="evm.model.03.1472">
    <property type="protein sequence ID" value="cds.evm.model.03.1472"/>
    <property type="gene ID" value="evm.TU.03.1472"/>
</dbReference>
<evidence type="ECO:0000313" key="2">
    <source>
        <dbReference type="EnsemblPlants" id="cds.evm.model.03.1472"/>
    </source>
</evidence>
<evidence type="ECO:0000256" key="1">
    <source>
        <dbReference type="SAM" id="MobiDB-lite"/>
    </source>
</evidence>
<organism evidence="2 3">
    <name type="scientific">Cannabis sativa</name>
    <name type="common">Hemp</name>
    <name type="synonym">Marijuana</name>
    <dbReference type="NCBI Taxonomy" id="3483"/>
    <lineage>
        <taxon>Eukaryota</taxon>
        <taxon>Viridiplantae</taxon>
        <taxon>Streptophyta</taxon>
        <taxon>Embryophyta</taxon>
        <taxon>Tracheophyta</taxon>
        <taxon>Spermatophyta</taxon>
        <taxon>Magnoliopsida</taxon>
        <taxon>eudicotyledons</taxon>
        <taxon>Gunneridae</taxon>
        <taxon>Pentapetalae</taxon>
        <taxon>rosids</taxon>
        <taxon>fabids</taxon>
        <taxon>Rosales</taxon>
        <taxon>Cannabaceae</taxon>
        <taxon>Cannabis</taxon>
    </lineage>
</organism>
<name>A0A803P5E8_CANSA</name>
<accession>A0A803P5E8</accession>
<feature type="region of interest" description="Disordered" evidence="1">
    <location>
        <begin position="1"/>
        <end position="24"/>
    </location>
</feature>
<dbReference type="Gramene" id="evm.model.03.1472">
    <property type="protein sequence ID" value="cds.evm.model.03.1472"/>
    <property type="gene ID" value="evm.TU.03.1472"/>
</dbReference>
<keyword evidence="3" id="KW-1185">Reference proteome</keyword>
<protein>
    <submittedName>
        <fullName evidence="2">Uncharacterized protein</fullName>
    </submittedName>
</protein>
<reference evidence="2" key="1">
    <citation type="submission" date="2018-11" db="EMBL/GenBank/DDBJ databases">
        <authorList>
            <person name="Grassa J C."/>
        </authorList>
    </citation>
    <scope>NUCLEOTIDE SEQUENCE [LARGE SCALE GENOMIC DNA]</scope>
</reference>
<reference evidence="2" key="2">
    <citation type="submission" date="2021-03" db="UniProtKB">
        <authorList>
            <consortium name="EnsemblPlants"/>
        </authorList>
    </citation>
    <scope>IDENTIFICATION</scope>
</reference>
<sequence>MHEDDHQDKATENNVGEKIQPDESDPVVIMARQLQLSERRLSEQDQFNELLLGKMTRMEDIMTALTKMALDVQAPPTINAPKKANLKRESPSDMTQHLKDKVEKLMKITEKISRKQSGAVSDSEEEDTEPCVKRIIDAPLSERFKMPRMELYEGQMDPRDHLSKYSCIMPVAKASDDAKCLYFSLTLSKSVEDWWKRLSLELIHN</sequence>
<proteinExistence type="predicted"/>